<evidence type="ECO:0000313" key="1">
    <source>
        <dbReference type="EMBL" id="KRO00501.1"/>
    </source>
</evidence>
<gene>
    <name evidence="1" type="ORF">IV57_GL000937</name>
</gene>
<organism evidence="1 2">
    <name type="scientific">Companilactobacillus kimchiensis</name>
    <dbReference type="NCBI Taxonomy" id="993692"/>
    <lineage>
        <taxon>Bacteria</taxon>
        <taxon>Bacillati</taxon>
        <taxon>Bacillota</taxon>
        <taxon>Bacilli</taxon>
        <taxon>Lactobacillales</taxon>
        <taxon>Lactobacillaceae</taxon>
        <taxon>Companilactobacillus</taxon>
    </lineage>
</organism>
<reference evidence="1 2" key="1">
    <citation type="journal article" date="2015" name="Genome Announc.">
        <title>Expanding the biotechnology potential of lactobacilli through comparative genomics of 213 strains and associated genera.</title>
        <authorList>
            <person name="Sun Z."/>
            <person name="Harris H.M."/>
            <person name="McCann A."/>
            <person name="Guo C."/>
            <person name="Argimon S."/>
            <person name="Zhang W."/>
            <person name="Yang X."/>
            <person name="Jeffery I.B."/>
            <person name="Cooney J.C."/>
            <person name="Kagawa T.F."/>
            <person name="Liu W."/>
            <person name="Song Y."/>
            <person name="Salvetti E."/>
            <person name="Wrobel A."/>
            <person name="Rasinkangas P."/>
            <person name="Parkhill J."/>
            <person name="Rea M.C."/>
            <person name="O'Sullivan O."/>
            <person name="Ritari J."/>
            <person name="Douillard F.P."/>
            <person name="Paul Ross R."/>
            <person name="Yang R."/>
            <person name="Briner A.E."/>
            <person name="Felis G.E."/>
            <person name="de Vos W.M."/>
            <person name="Barrangou R."/>
            <person name="Klaenhammer T.R."/>
            <person name="Caufield P.W."/>
            <person name="Cui Y."/>
            <person name="Zhang H."/>
            <person name="O'Toole P.W."/>
        </authorList>
    </citation>
    <scope>NUCLEOTIDE SEQUENCE [LARGE SCALE GENOMIC DNA]</scope>
    <source>
        <strain evidence="1 2">DSM 24716</strain>
    </source>
</reference>
<sequence length="61" mass="6764">MDDGGLSAGSAWYSDKVATIGSENNAVKYYHVATNEWVKASDGSTIFERELGPKSSWLFRY</sequence>
<accession>A0A0R2LEY5</accession>
<name>A0A0R2LEY5_9LACO</name>
<proteinExistence type="predicted"/>
<dbReference type="STRING" id="993692.IV57_GL000937"/>
<evidence type="ECO:0000313" key="2">
    <source>
        <dbReference type="Proteomes" id="UP000051006"/>
    </source>
</evidence>
<keyword evidence="2" id="KW-1185">Reference proteome</keyword>
<evidence type="ECO:0008006" key="3">
    <source>
        <dbReference type="Google" id="ProtNLM"/>
    </source>
</evidence>
<dbReference type="PATRIC" id="fig|993692.3.peg.950"/>
<dbReference type="EMBL" id="JQCF01000002">
    <property type="protein sequence ID" value="KRO00501.1"/>
    <property type="molecule type" value="Genomic_DNA"/>
</dbReference>
<protein>
    <recommendedName>
        <fullName evidence="3">Surface layer protein A domain-containing protein</fullName>
    </recommendedName>
</protein>
<comment type="caution">
    <text evidence="1">The sequence shown here is derived from an EMBL/GenBank/DDBJ whole genome shotgun (WGS) entry which is preliminary data.</text>
</comment>
<dbReference type="Proteomes" id="UP000051006">
    <property type="component" value="Unassembled WGS sequence"/>
</dbReference>
<dbReference type="AlphaFoldDB" id="A0A0R2LEY5"/>